<dbReference type="AlphaFoldDB" id="A0A9D3W481"/>
<evidence type="ECO:0000313" key="1">
    <source>
        <dbReference type="EMBL" id="KAH1108626.1"/>
    </source>
</evidence>
<comment type="caution">
    <text evidence="1">The sequence shown here is derived from an EMBL/GenBank/DDBJ whole genome shotgun (WGS) entry which is preliminary data.</text>
</comment>
<dbReference type="InterPro" id="IPR036691">
    <property type="entry name" value="Endo/exonu/phosph_ase_sf"/>
</dbReference>
<dbReference type="EMBL" id="JAIQCV010000004">
    <property type="protein sequence ID" value="KAH1108626.1"/>
    <property type="molecule type" value="Genomic_DNA"/>
</dbReference>
<dbReference type="OrthoDB" id="983824at2759"/>
<sequence length="99" mass="11570">MRLSWLIADDFNAIQSEEEKRGSSKKYSSNCPLFQQFCQSYSLEDLGFQGSNFTWNRGLVFERLDRALCNSHWDLLLPKTTVYHLQRIMPGTLIDLFDS</sequence>
<accession>A0A9D3W481</accession>
<dbReference type="Gene3D" id="3.60.10.10">
    <property type="entry name" value="Endonuclease/exonuclease/phosphatase"/>
    <property type="match status" value="1"/>
</dbReference>
<keyword evidence="2" id="KW-1185">Reference proteome</keyword>
<dbReference type="PANTHER" id="PTHR33710">
    <property type="entry name" value="BNAC02G09200D PROTEIN"/>
    <property type="match status" value="1"/>
</dbReference>
<evidence type="ECO:0000313" key="2">
    <source>
        <dbReference type="Proteomes" id="UP000828251"/>
    </source>
</evidence>
<proteinExistence type="predicted"/>
<dbReference type="PANTHER" id="PTHR33710:SF77">
    <property type="entry name" value="DNASE I-LIKE SUPERFAMILY PROTEIN"/>
    <property type="match status" value="1"/>
</dbReference>
<protein>
    <submittedName>
        <fullName evidence="1">Uncharacterized protein</fullName>
    </submittedName>
</protein>
<reference evidence="1 2" key="1">
    <citation type="journal article" date="2021" name="Plant Biotechnol. J.">
        <title>Multi-omics assisted identification of the key and species-specific regulatory components of drought-tolerant mechanisms in Gossypium stocksii.</title>
        <authorList>
            <person name="Yu D."/>
            <person name="Ke L."/>
            <person name="Zhang D."/>
            <person name="Wu Y."/>
            <person name="Sun Y."/>
            <person name="Mei J."/>
            <person name="Sun J."/>
            <person name="Sun Y."/>
        </authorList>
    </citation>
    <scope>NUCLEOTIDE SEQUENCE [LARGE SCALE GENOMIC DNA]</scope>
    <source>
        <strain evidence="2">cv. E1</strain>
        <tissue evidence="1">Leaf</tissue>
    </source>
</reference>
<name>A0A9D3W481_9ROSI</name>
<dbReference type="SUPFAM" id="SSF56219">
    <property type="entry name" value="DNase I-like"/>
    <property type="match status" value="1"/>
</dbReference>
<dbReference type="Proteomes" id="UP000828251">
    <property type="component" value="Unassembled WGS sequence"/>
</dbReference>
<gene>
    <name evidence="1" type="ORF">J1N35_012394</name>
</gene>
<organism evidence="1 2">
    <name type="scientific">Gossypium stocksii</name>
    <dbReference type="NCBI Taxonomy" id="47602"/>
    <lineage>
        <taxon>Eukaryota</taxon>
        <taxon>Viridiplantae</taxon>
        <taxon>Streptophyta</taxon>
        <taxon>Embryophyta</taxon>
        <taxon>Tracheophyta</taxon>
        <taxon>Spermatophyta</taxon>
        <taxon>Magnoliopsida</taxon>
        <taxon>eudicotyledons</taxon>
        <taxon>Gunneridae</taxon>
        <taxon>Pentapetalae</taxon>
        <taxon>rosids</taxon>
        <taxon>malvids</taxon>
        <taxon>Malvales</taxon>
        <taxon>Malvaceae</taxon>
        <taxon>Malvoideae</taxon>
        <taxon>Gossypium</taxon>
    </lineage>
</organism>